<dbReference type="AlphaFoldDB" id="A0A0F9P3T6"/>
<dbReference type="Pfam" id="PF00535">
    <property type="entry name" value="Glycos_transf_2"/>
    <property type="match status" value="1"/>
</dbReference>
<dbReference type="InterPro" id="IPR029044">
    <property type="entry name" value="Nucleotide-diphossugar_trans"/>
</dbReference>
<organism evidence="2">
    <name type="scientific">marine sediment metagenome</name>
    <dbReference type="NCBI Taxonomy" id="412755"/>
    <lineage>
        <taxon>unclassified sequences</taxon>
        <taxon>metagenomes</taxon>
        <taxon>ecological metagenomes</taxon>
    </lineage>
</organism>
<dbReference type="InterPro" id="IPR001173">
    <property type="entry name" value="Glyco_trans_2-like"/>
</dbReference>
<dbReference type="PANTHER" id="PTHR22916">
    <property type="entry name" value="GLYCOSYLTRANSFERASE"/>
    <property type="match status" value="1"/>
</dbReference>
<dbReference type="PANTHER" id="PTHR22916:SF3">
    <property type="entry name" value="UDP-GLCNAC:BETAGAL BETA-1,3-N-ACETYLGLUCOSAMINYLTRANSFERASE-LIKE PROTEIN 1"/>
    <property type="match status" value="1"/>
</dbReference>
<sequence>MVSIVVPLYNYKRYIKENIESIINQTYTNWEIIIVDDSSKDKPLSIIEPYLSDRIQYIRLDKNVGYGAAKNVGIRAAKGEYIVILDADDMLVSNSLGRRRKYLRRNNALWVHAKAHEFKDARPYRFVYKDRKANKRLRDLLRHKQYAAVWDCIHAQTVMVHRSVYEKVGLYESVLRSMGDKEMWARICYNVEPPIYLKKFVAYYRMHAKQMHRSAAKKKNVKRYRKILNRLVRQRRTGDLSGVERL</sequence>
<gene>
    <name evidence="2" type="ORF">LCGC14_0891810</name>
</gene>
<dbReference type="Gene3D" id="3.90.550.10">
    <property type="entry name" value="Spore Coat Polysaccharide Biosynthesis Protein SpsA, Chain A"/>
    <property type="match status" value="1"/>
</dbReference>
<protein>
    <recommendedName>
        <fullName evidence="1">Glycosyltransferase 2-like domain-containing protein</fullName>
    </recommendedName>
</protein>
<proteinExistence type="predicted"/>
<accession>A0A0F9P3T6</accession>
<evidence type="ECO:0000313" key="2">
    <source>
        <dbReference type="EMBL" id="KKN24734.1"/>
    </source>
</evidence>
<dbReference type="SUPFAM" id="SSF53448">
    <property type="entry name" value="Nucleotide-diphospho-sugar transferases"/>
    <property type="match status" value="1"/>
</dbReference>
<name>A0A0F9P3T6_9ZZZZ</name>
<dbReference type="EMBL" id="LAZR01002860">
    <property type="protein sequence ID" value="KKN24734.1"/>
    <property type="molecule type" value="Genomic_DNA"/>
</dbReference>
<feature type="domain" description="Glycosyltransferase 2-like" evidence="1">
    <location>
        <begin position="3"/>
        <end position="167"/>
    </location>
</feature>
<evidence type="ECO:0000259" key="1">
    <source>
        <dbReference type="Pfam" id="PF00535"/>
    </source>
</evidence>
<comment type="caution">
    <text evidence="2">The sequence shown here is derived from an EMBL/GenBank/DDBJ whole genome shotgun (WGS) entry which is preliminary data.</text>
</comment>
<reference evidence="2" key="1">
    <citation type="journal article" date="2015" name="Nature">
        <title>Complex archaea that bridge the gap between prokaryotes and eukaryotes.</title>
        <authorList>
            <person name="Spang A."/>
            <person name="Saw J.H."/>
            <person name="Jorgensen S.L."/>
            <person name="Zaremba-Niedzwiedzka K."/>
            <person name="Martijn J."/>
            <person name="Lind A.E."/>
            <person name="van Eijk R."/>
            <person name="Schleper C."/>
            <person name="Guy L."/>
            <person name="Ettema T.J."/>
        </authorList>
    </citation>
    <scope>NUCLEOTIDE SEQUENCE</scope>
</reference>
<dbReference type="GO" id="GO:0016758">
    <property type="term" value="F:hexosyltransferase activity"/>
    <property type="evidence" value="ECO:0007669"/>
    <property type="project" value="UniProtKB-ARBA"/>
</dbReference>